<keyword evidence="3" id="KW-1185">Reference proteome</keyword>
<keyword evidence="1" id="KW-0472">Membrane</keyword>
<reference evidence="2 3" key="1">
    <citation type="submission" date="2012-07" db="EMBL/GenBank/DDBJ databases">
        <authorList>
            <person name="Durkin A.S."/>
            <person name="McCorrison J."/>
            <person name="Torralba M."/>
            <person name="Gillis M."/>
            <person name="Methe B."/>
            <person name="Sutton G."/>
            <person name="Nelson K.E."/>
        </authorList>
    </citation>
    <scope>NUCLEOTIDE SEQUENCE [LARGE SCALE GENOMIC DNA]</scope>
    <source>
        <strain evidence="2 3">OBRC8</strain>
    </source>
</reference>
<protein>
    <submittedName>
        <fullName evidence="2">Uncharacterized protein</fullName>
    </submittedName>
</protein>
<evidence type="ECO:0000313" key="3">
    <source>
        <dbReference type="Proteomes" id="UP000005244"/>
    </source>
</evidence>
<name>J4W4T9_9FIRM</name>
<keyword evidence="1" id="KW-0812">Transmembrane</keyword>
<dbReference type="EMBL" id="ALNK01000030">
    <property type="protein sequence ID" value="EJU21046.1"/>
    <property type="molecule type" value="Genomic_DNA"/>
</dbReference>
<feature type="transmembrane region" description="Helical" evidence="1">
    <location>
        <begin position="39"/>
        <end position="63"/>
    </location>
</feature>
<organism evidence="2 3">
    <name type="scientific">Peptoanaerobacter stomatis</name>
    <dbReference type="NCBI Taxonomy" id="796937"/>
    <lineage>
        <taxon>Bacteria</taxon>
        <taxon>Bacillati</taxon>
        <taxon>Bacillota</taxon>
        <taxon>Clostridia</taxon>
        <taxon>Peptostreptococcales</taxon>
        <taxon>Filifactoraceae</taxon>
        <taxon>Peptoanaerobacter</taxon>
    </lineage>
</organism>
<evidence type="ECO:0000313" key="2">
    <source>
        <dbReference type="EMBL" id="EJU21046.1"/>
    </source>
</evidence>
<evidence type="ECO:0000256" key="1">
    <source>
        <dbReference type="SAM" id="Phobius"/>
    </source>
</evidence>
<gene>
    <name evidence="2" type="ORF">HMPREF1143_0035</name>
</gene>
<keyword evidence="1" id="KW-1133">Transmembrane helix</keyword>
<sequence length="67" mass="7677">MPISAITSKGSFLIHINIVFSIDFSANNKKTKKYNQTNVFIFNLVTIYFSTLIIKNISIKYIVPYSL</sequence>
<comment type="caution">
    <text evidence="2">The sequence shown here is derived from an EMBL/GenBank/DDBJ whole genome shotgun (WGS) entry which is preliminary data.</text>
</comment>
<proteinExistence type="predicted"/>
<dbReference type="AlphaFoldDB" id="J4W4T9"/>
<accession>J4W4T9</accession>
<dbReference type="Proteomes" id="UP000005244">
    <property type="component" value="Unassembled WGS sequence"/>
</dbReference>